<dbReference type="Pfam" id="PF00550">
    <property type="entry name" value="PP-binding"/>
    <property type="match status" value="1"/>
</dbReference>
<keyword evidence="3 7" id="KW-0597">Phosphoprotein</keyword>
<dbReference type="PANTHER" id="PTHR20863">
    <property type="entry name" value="ACYL CARRIER PROTEIN"/>
    <property type="match status" value="1"/>
</dbReference>
<reference evidence="11 12" key="1">
    <citation type="submission" date="2023-10" db="EMBL/GenBank/DDBJ databases">
        <title>Nicoliella lavandulae sp. nov. isolated from Lavandula angustifolia flowers.</title>
        <authorList>
            <person name="Alcantara C."/>
            <person name="Zuniga M."/>
            <person name="Landete J.M."/>
            <person name="Monedero V."/>
        </authorList>
    </citation>
    <scope>NUCLEOTIDE SEQUENCE [LARGE SCALE GENOMIC DNA]</scope>
    <source>
        <strain evidence="11 12">Es01</strain>
    </source>
</reference>
<evidence type="ECO:0000313" key="11">
    <source>
        <dbReference type="EMBL" id="MEJ6400586.1"/>
    </source>
</evidence>
<dbReference type="NCBIfam" id="NF002148">
    <property type="entry name" value="PRK00982.1-2"/>
    <property type="match status" value="1"/>
</dbReference>
<evidence type="ECO:0000313" key="12">
    <source>
        <dbReference type="Proteomes" id="UP001370590"/>
    </source>
</evidence>
<dbReference type="PANTHER" id="PTHR20863:SF76">
    <property type="entry name" value="CARRIER DOMAIN-CONTAINING PROTEIN"/>
    <property type="match status" value="1"/>
</dbReference>
<comment type="subcellular location">
    <subcellularLocation>
        <location evidence="7">Cytoplasm</location>
    </subcellularLocation>
</comment>
<dbReference type="InterPro" id="IPR036736">
    <property type="entry name" value="ACP-like_sf"/>
</dbReference>
<name>A0ABU8SL36_9LACO</name>
<keyword evidence="7" id="KW-0963">Cytoplasm</keyword>
<dbReference type="Gene3D" id="1.10.1200.10">
    <property type="entry name" value="ACP-like"/>
    <property type="match status" value="1"/>
</dbReference>
<dbReference type="Proteomes" id="UP001370590">
    <property type="component" value="Unassembled WGS sequence"/>
</dbReference>
<dbReference type="PROSITE" id="PS50075">
    <property type="entry name" value="CARRIER"/>
    <property type="match status" value="1"/>
</dbReference>
<keyword evidence="1 7" id="KW-0596">Phosphopantetheine</keyword>
<comment type="PTM">
    <text evidence="7">4'-phosphopantetheine is transferred from CoA to a specific serine of apo-ACP by AcpS. This modification is essential for activity because fatty acids are bound in thioester linkage to the sulfhydryl of the prosthetic group.</text>
</comment>
<keyword evidence="6 7" id="KW-0275">Fatty acid biosynthesis</keyword>
<evidence type="ECO:0000256" key="6">
    <source>
        <dbReference type="ARBA" id="ARBA00023160"/>
    </source>
</evidence>
<dbReference type="NCBIfam" id="TIGR00517">
    <property type="entry name" value="acyl_carrier"/>
    <property type="match status" value="1"/>
</dbReference>
<evidence type="ECO:0000256" key="2">
    <source>
        <dbReference type="ARBA" id="ARBA00022516"/>
    </source>
</evidence>
<comment type="function">
    <text evidence="7 9">Carrier of the growing fatty acid chain in fatty acid biosynthesis.</text>
</comment>
<dbReference type="InterPro" id="IPR003231">
    <property type="entry name" value="ACP"/>
</dbReference>
<dbReference type="NCBIfam" id="NF002150">
    <property type="entry name" value="PRK00982.1-4"/>
    <property type="match status" value="1"/>
</dbReference>
<dbReference type="EMBL" id="JAWMWH010000001">
    <property type="protein sequence ID" value="MEJ6400586.1"/>
    <property type="molecule type" value="Genomic_DNA"/>
</dbReference>
<dbReference type="HAMAP" id="MF_01217">
    <property type="entry name" value="Acyl_carrier"/>
    <property type="match status" value="1"/>
</dbReference>
<dbReference type="SUPFAM" id="SSF47336">
    <property type="entry name" value="ACP-like"/>
    <property type="match status" value="1"/>
</dbReference>
<proteinExistence type="inferred from homology"/>
<evidence type="ECO:0000256" key="3">
    <source>
        <dbReference type="ARBA" id="ARBA00022553"/>
    </source>
</evidence>
<evidence type="ECO:0000256" key="4">
    <source>
        <dbReference type="ARBA" id="ARBA00022832"/>
    </source>
</evidence>
<accession>A0ABU8SL36</accession>
<dbReference type="RefSeq" id="WP_339960393.1">
    <property type="nucleotide sequence ID" value="NZ_JAWMWH010000001.1"/>
</dbReference>
<comment type="similarity">
    <text evidence="7">Belongs to the acyl carrier protein (ACP) family.</text>
</comment>
<organism evidence="11 12">
    <name type="scientific">Nicoliella lavandulae</name>
    <dbReference type="NCBI Taxonomy" id="3082954"/>
    <lineage>
        <taxon>Bacteria</taxon>
        <taxon>Bacillati</taxon>
        <taxon>Bacillota</taxon>
        <taxon>Bacilli</taxon>
        <taxon>Lactobacillales</taxon>
        <taxon>Lactobacillaceae</taxon>
        <taxon>Nicoliella</taxon>
    </lineage>
</organism>
<keyword evidence="2 7" id="KW-0444">Lipid biosynthesis</keyword>
<evidence type="ECO:0000256" key="9">
    <source>
        <dbReference type="RuleBase" id="RU003545"/>
    </source>
</evidence>
<gene>
    <name evidence="7 11" type="primary">acpP</name>
    <name evidence="11" type="ORF">R4146_05365</name>
</gene>
<evidence type="ECO:0000259" key="10">
    <source>
        <dbReference type="PROSITE" id="PS50075"/>
    </source>
</evidence>
<comment type="pathway">
    <text evidence="7 9">Lipid metabolism; fatty acid biosynthesis.</text>
</comment>
<evidence type="ECO:0000256" key="7">
    <source>
        <dbReference type="HAMAP-Rule" id="MF_01217"/>
    </source>
</evidence>
<keyword evidence="5 7" id="KW-0443">Lipid metabolism</keyword>
<comment type="caution">
    <text evidence="11">The sequence shown here is derived from an EMBL/GenBank/DDBJ whole genome shotgun (WGS) entry which is preliminary data.</text>
</comment>
<evidence type="ECO:0000256" key="8">
    <source>
        <dbReference type="NCBIfam" id="TIGR00517"/>
    </source>
</evidence>
<keyword evidence="4 7" id="KW-0276">Fatty acid metabolism</keyword>
<evidence type="ECO:0000256" key="5">
    <source>
        <dbReference type="ARBA" id="ARBA00023098"/>
    </source>
</evidence>
<evidence type="ECO:0000256" key="1">
    <source>
        <dbReference type="ARBA" id="ARBA00022450"/>
    </source>
</evidence>
<feature type="modified residue" description="O-(pantetheine 4'-phosphoryl)serine" evidence="7">
    <location>
        <position position="39"/>
    </location>
</feature>
<sequence>MTREEVYNKVADMISDQFEIDRSKISGSLNFQQDLDADSIDFVEFVLNLESEFDASIADEDAEKLNTVDEAVDYIVSHSNN</sequence>
<keyword evidence="12" id="KW-1185">Reference proteome</keyword>
<feature type="domain" description="Carrier" evidence="10">
    <location>
        <begin position="1"/>
        <end position="79"/>
    </location>
</feature>
<dbReference type="InterPro" id="IPR009081">
    <property type="entry name" value="PP-bd_ACP"/>
</dbReference>
<protein>
    <recommendedName>
        <fullName evidence="7 8">Acyl carrier protein</fullName>
        <shortName evidence="7">ACP</shortName>
    </recommendedName>
</protein>
<comment type="PTM">
    <text evidence="9">4'-phosphopantetheine is transferred from CoA to a specific serine of apo-ACP by acpS.</text>
</comment>